<reference evidence="2" key="1">
    <citation type="submission" date="2020-02" db="EMBL/GenBank/DDBJ databases">
        <authorList>
            <person name="Meier V. D."/>
        </authorList>
    </citation>
    <scope>NUCLEOTIDE SEQUENCE</scope>
    <source>
        <strain evidence="2">AVDCRST_MAG66</strain>
    </source>
</reference>
<accession>A0A6J4Q1E2</accession>
<keyword evidence="1" id="KW-0472">Membrane</keyword>
<gene>
    <name evidence="2" type="ORF">AVDCRST_MAG66-3085</name>
</gene>
<dbReference type="AlphaFoldDB" id="A0A6J4Q1E2"/>
<proteinExistence type="predicted"/>
<evidence type="ECO:0000256" key="1">
    <source>
        <dbReference type="SAM" id="Phobius"/>
    </source>
</evidence>
<keyword evidence="1" id="KW-1133">Transmembrane helix</keyword>
<sequence length="55" mass="5970">MLKLIAALLVVWLVLTVLGAVVEGLFWLTVVGVVLFLATAGYGYLKRGSGPRRIR</sequence>
<organism evidence="2">
    <name type="scientific">uncultured Pseudonocardia sp</name>
    <dbReference type="NCBI Taxonomy" id="211455"/>
    <lineage>
        <taxon>Bacteria</taxon>
        <taxon>Bacillati</taxon>
        <taxon>Actinomycetota</taxon>
        <taxon>Actinomycetes</taxon>
        <taxon>Pseudonocardiales</taxon>
        <taxon>Pseudonocardiaceae</taxon>
        <taxon>Pseudonocardia</taxon>
        <taxon>environmental samples</taxon>
    </lineage>
</organism>
<keyword evidence="1" id="KW-0812">Transmembrane</keyword>
<dbReference type="EMBL" id="CADCUS010000449">
    <property type="protein sequence ID" value="CAA9428042.1"/>
    <property type="molecule type" value="Genomic_DNA"/>
</dbReference>
<evidence type="ECO:0000313" key="2">
    <source>
        <dbReference type="EMBL" id="CAA9428042.1"/>
    </source>
</evidence>
<feature type="transmembrane region" description="Helical" evidence="1">
    <location>
        <begin position="29"/>
        <end position="45"/>
    </location>
</feature>
<protein>
    <submittedName>
        <fullName evidence="2">Uncharacterized protein</fullName>
    </submittedName>
</protein>
<name>A0A6J4Q1E2_9PSEU</name>